<dbReference type="GO" id="GO:0031221">
    <property type="term" value="P:arabinan metabolic process"/>
    <property type="evidence" value="ECO:0007669"/>
    <property type="project" value="InterPro"/>
</dbReference>
<protein>
    <recommendedName>
        <fullName evidence="3">Ricin B lectin domain-containing protein</fullName>
    </recommendedName>
</protein>
<evidence type="ECO:0000256" key="2">
    <source>
        <dbReference type="PIRSR" id="PIRSR638964-3"/>
    </source>
</evidence>
<feature type="disulfide bond" evidence="2">
    <location>
        <begin position="26"/>
        <end position="36"/>
    </location>
</feature>
<dbReference type="Gene3D" id="2.80.10.50">
    <property type="match status" value="2"/>
</dbReference>
<dbReference type="InterPro" id="IPR035992">
    <property type="entry name" value="Ricin_B-like_lectins"/>
</dbReference>
<dbReference type="SMART" id="SM00458">
    <property type="entry name" value="RICIN"/>
    <property type="match status" value="2"/>
</dbReference>
<dbReference type="Pfam" id="PF00652">
    <property type="entry name" value="Ricin_B_lectin"/>
    <property type="match status" value="2"/>
</dbReference>
<dbReference type="InterPro" id="IPR038964">
    <property type="entry name" value="ABFB"/>
</dbReference>
<dbReference type="GO" id="GO:0019566">
    <property type="term" value="P:arabinose metabolic process"/>
    <property type="evidence" value="ECO:0007669"/>
    <property type="project" value="InterPro"/>
</dbReference>
<feature type="domain" description="Ricin B lectin" evidence="3">
    <location>
        <begin position="464"/>
        <end position="596"/>
    </location>
</feature>
<dbReference type="Pfam" id="PF09206">
    <property type="entry name" value="ArabFuran-catal"/>
    <property type="match status" value="1"/>
</dbReference>
<feature type="disulfide bond" evidence="2">
    <location>
        <begin position="178"/>
        <end position="179"/>
    </location>
</feature>
<dbReference type="GO" id="GO:0046556">
    <property type="term" value="F:alpha-L-arabinofuranosidase activity"/>
    <property type="evidence" value="ECO:0007669"/>
    <property type="project" value="InterPro"/>
</dbReference>
<dbReference type="Gene3D" id="2.60.120.200">
    <property type="match status" value="1"/>
</dbReference>
<keyword evidence="5" id="KW-1185">Reference proteome</keyword>
<organism evidence="4 5">
    <name type="scientific">Actinocatenispora thailandica</name>
    <dbReference type="NCBI Taxonomy" id="227318"/>
    <lineage>
        <taxon>Bacteria</taxon>
        <taxon>Bacillati</taxon>
        <taxon>Actinomycetota</taxon>
        <taxon>Actinomycetes</taxon>
        <taxon>Micromonosporales</taxon>
        <taxon>Micromonosporaceae</taxon>
        <taxon>Actinocatenispora</taxon>
    </lineage>
</organism>
<proteinExistence type="predicted"/>
<dbReference type="GO" id="GO:0045490">
    <property type="term" value="P:pectin catabolic process"/>
    <property type="evidence" value="ECO:0007669"/>
    <property type="project" value="TreeGrafter"/>
</dbReference>
<name>A0A7R7DRP6_9ACTN</name>
<dbReference type="Proteomes" id="UP000611640">
    <property type="component" value="Chromosome"/>
</dbReference>
<dbReference type="InterPro" id="IPR000772">
    <property type="entry name" value="Ricin_B_lectin"/>
</dbReference>
<dbReference type="EMBL" id="AP023355">
    <property type="protein sequence ID" value="BCJ36287.1"/>
    <property type="molecule type" value="Genomic_DNA"/>
</dbReference>
<dbReference type="PANTHER" id="PTHR39447">
    <property type="entry name" value="ALPHA-L-ARABINOFURANOSIDASE B"/>
    <property type="match status" value="1"/>
</dbReference>
<dbReference type="InterPro" id="IPR015289">
    <property type="entry name" value="A-L-arabinofuranosidase_B_cat"/>
</dbReference>
<sequence>MLLVAALALPAAGNADPHRDHRREPCDIYAAGGTACVAAFSTTRALFAGYDGPLYQVQRADNGATRDIGLGRPGGYVDAAPQDQFCAGTTCTVSELYDQTSRHNDLTVAGPGTAGPQNSGAVADALPVTVAGHRAYGLYLPPHTGYRRSSTITTGTARGAAPESMYEIASGTNISDGCCSDFGNVETAAEDTGEGHMDAVNISYMNGGGASGTGPWVQADLENGVFQGGTSVDLGNHGNASTFVTAVLKNNGTDSYALKGGDAQHGALSTWYEGPLPSAKYTPMQLEGSIVLGTGGDDSNRGTGSFFEGVLTSGYSSDRADALVQANITAQHYQAATTGPGTGTPIMTPQGRCVAAAGDDDARAGTRVRLTTCDSMSASGHWVASDFGAATFLALGFCLAPGKAGDVVLAECDGTAAQQWKPQPDGSVRNVASERCLAPPDSGQGALSTRPCTGDGSQQLVVTVPIHHGGKCVDVAGADVGGNHAVVEVDECRTLPIPGAAERDQKWTRNPADRSLRTLGRCLTPRDSGSTSGTRIELGDCVQAPAQRWQPRSDGTIENTASGRCLFDPGASPTNGTQLELADCDAGASGQRFTLN</sequence>
<accession>A0A7R7DRP6</accession>
<feature type="disulfide bond" evidence="2">
    <location>
        <begin position="86"/>
        <end position="91"/>
    </location>
</feature>
<dbReference type="PANTHER" id="PTHR39447:SF2">
    <property type="entry name" value="ALPHA-L-ARABINOFURANOSIDASE B"/>
    <property type="match status" value="1"/>
</dbReference>
<dbReference type="AlphaFoldDB" id="A0A7R7DRP6"/>
<dbReference type="KEGG" id="atl:Athai_37900"/>
<feature type="domain" description="Ricin B lectin" evidence="3">
    <location>
        <begin position="344"/>
        <end position="463"/>
    </location>
</feature>
<keyword evidence="2" id="KW-1015">Disulfide bond</keyword>
<dbReference type="SUPFAM" id="SSF50370">
    <property type="entry name" value="Ricin B-like lectins"/>
    <property type="match status" value="2"/>
</dbReference>
<dbReference type="PROSITE" id="PS50231">
    <property type="entry name" value="RICIN_B_LECTIN"/>
    <property type="match status" value="2"/>
</dbReference>
<dbReference type="SUPFAM" id="SSF49899">
    <property type="entry name" value="Concanavalin A-like lectins/glucanases"/>
    <property type="match status" value="1"/>
</dbReference>
<reference evidence="4 5" key="1">
    <citation type="submission" date="2020-08" db="EMBL/GenBank/DDBJ databases">
        <title>Whole genome shotgun sequence of Actinocatenispora thailandica NBRC 105041.</title>
        <authorList>
            <person name="Komaki H."/>
            <person name="Tamura T."/>
        </authorList>
    </citation>
    <scope>NUCLEOTIDE SEQUENCE [LARGE SCALE GENOMIC DNA]</scope>
    <source>
        <strain evidence="4 5">NBRC 105041</strain>
    </source>
</reference>
<evidence type="ECO:0000313" key="5">
    <source>
        <dbReference type="Proteomes" id="UP000611640"/>
    </source>
</evidence>
<gene>
    <name evidence="4" type="ORF">Athai_37900</name>
</gene>
<evidence type="ECO:0000313" key="4">
    <source>
        <dbReference type="EMBL" id="BCJ36287.1"/>
    </source>
</evidence>
<evidence type="ECO:0000256" key="1">
    <source>
        <dbReference type="PIRSR" id="PIRSR638964-1"/>
    </source>
</evidence>
<evidence type="ECO:0000259" key="3">
    <source>
        <dbReference type="SMART" id="SM00458"/>
    </source>
</evidence>
<feature type="active site" description="Proton donor" evidence="1">
    <location>
        <position position="297"/>
    </location>
</feature>
<dbReference type="InterPro" id="IPR013320">
    <property type="entry name" value="ConA-like_dom_sf"/>
</dbReference>
<feature type="active site" description="Nucleophile" evidence="1">
    <location>
        <position position="222"/>
    </location>
</feature>